<dbReference type="SUPFAM" id="SSF64182">
    <property type="entry name" value="DHH phosphoesterases"/>
    <property type="match status" value="1"/>
</dbReference>
<dbReference type="InterPro" id="IPR000644">
    <property type="entry name" value="CBS_dom"/>
</dbReference>
<evidence type="ECO:0000313" key="17">
    <source>
        <dbReference type="Proteomes" id="UP000293902"/>
    </source>
</evidence>
<reference evidence="15 16" key="1">
    <citation type="submission" date="2018-06" db="EMBL/GenBank/DDBJ databases">
        <title>Complete Genome Sequence of Desulfobacter hydrogenophilus (DSM3380).</title>
        <authorList>
            <person name="Marietou A."/>
            <person name="Schreiber L."/>
            <person name="Marshall I."/>
            <person name="Jorgensen B."/>
        </authorList>
    </citation>
    <scope>NUCLEOTIDE SEQUENCE [LARGE SCALE GENOMIC DNA]</scope>
    <source>
        <strain evidence="15 16">DSM 3380</strain>
    </source>
</reference>
<dbReference type="Gene3D" id="3.10.310.30">
    <property type="match status" value="1"/>
</dbReference>
<dbReference type="Proteomes" id="UP000248798">
    <property type="component" value="Unassembled WGS sequence"/>
</dbReference>
<evidence type="ECO:0000313" key="16">
    <source>
        <dbReference type="Proteomes" id="UP000248798"/>
    </source>
</evidence>
<keyword evidence="8" id="KW-0547">Nucleotide-binding</keyword>
<dbReference type="InterPro" id="IPR001667">
    <property type="entry name" value="DDH_dom"/>
</dbReference>
<name>A0A328FDX3_9BACT</name>
<evidence type="ECO:0000256" key="1">
    <source>
        <dbReference type="ARBA" id="ARBA00001946"/>
    </source>
</evidence>
<evidence type="ECO:0000256" key="7">
    <source>
        <dbReference type="ARBA" id="ARBA00022723"/>
    </source>
</evidence>
<evidence type="ECO:0000256" key="12">
    <source>
        <dbReference type="RuleBase" id="RU003953"/>
    </source>
</evidence>
<evidence type="ECO:0000313" key="15">
    <source>
        <dbReference type="EMBL" id="RAM01632.1"/>
    </source>
</evidence>
<comment type="cofactor">
    <cofactor evidence="1">
        <name>Mg(2+)</name>
        <dbReference type="ChEBI" id="CHEBI:18420"/>
    </cofactor>
</comment>
<evidence type="ECO:0000256" key="10">
    <source>
        <dbReference type="ARBA" id="ARBA00022884"/>
    </source>
</evidence>
<evidence type="ECO:0000256" key="6">
    <source>
        <dbReference type="ARBA" id="ARBA00022695"/>
    </source>
</evidence>
<gene>
    <name evidence="15" type="ORF">DO021_12695</name>
    <name evidence="14" type="ORF">EYB58_14755</name>
</gene>
<keyword evidence="7" id="KW-0479">Metal-binding</keyword>
<evidence type="ECO:0000256" key="8">
    <source>
        <dbReference type="ARBA" id="ARBA00022741"/>
    </source>
</evidence>
<dbReference type="Pfam" id="PF00571">
    <property type="entry name" value="CBS"/>
    <property type="match status" value="2"/>
</dbReference>
<dbReference type="GO" id="GO:0046872">
    <property type="term" value="F:metal ion binding"/>
    <property type="evidence" value="ECO:0007669"/>
    <property type="project" value="UniProtKB-KW"/>
</dbReference>
<dbReference type="SUPFAM" id="SSF81891">
    <property type="entry name" value="Poly A polymerase C-terminal region-like"/>
    <property type="match status" value="1"/>
</dbReference>
<dbReference type="OrthoDB" id="9805698at2"/>
<evidence type="ECO:0000259" key="13">
    <source>
        <dbReference type="PROSITE" id="PS51371"/>
    </source>
</evidence>
<dbReference type="Gene3D" id="1.10.3090.10">
    <property type="entry name" value="cca-adding enzyme, domain 2"/>
    <property type="match status" value="1"/>
</dbReference>
<protein>
    <submittedName>
        <fullName evidence="14">CBS domain-containing protein</fullName>
    </submittedName>
    <submittedName>
        <fullName evidence="15">Polya polymerase</fullName>
    </submittedName>
</protein>
<dbReference type="InterPro" id="IPR046342">
    <property type="entry name" value="CBS_dom_sf"/>
</dbReference>
<sequence length="890" mass="100671">MPQKKQQISPKTVITSHINSDFDAIGAMLAAQKLYPESVIIFPGSQEKNLRDFFVHSMGYLFNMADPARIDFSGTQRLVIVDTRQKNRLSGVELLLEKPNLIIDIYDHHPSFPDEIQGTYDLSKPYGATTTIMCELLREKKIDISSDEATVMALGIYEDTGNFTYASTTPADFEQAGFLISCGACLSTISSLVVKEMKTEQVTWLNELINEMTTVAVNGIQIHLSAIAASNYIPDLASIVQKIVRMENLDCFFALVLMGAKVHVIARNRLHEIDVGKILGSLGGGGHFYAASAKVENQTLPQVEMRLIELIQQQIKHVRVAKKLMSSPAITITADKSCLDARQRMIRYNINTLLVLDLQTHEYLGYITRHVAEKIVHHKLGDQPVVDYFEPGSQRVRLSSDLAEIEKKIIDLKQRVVPVMENRIISGVITRTDLLNFLVEHNREVVLSEQTDISGLKPRTKYVGNRLKHRLDQRVRTLLSDIGNAGDTLGVEVFVVGGFVRDLMLEQPIEDVDVVVEGDGIAFASYFASLHHCRLHQHRKFNTAVIIFEDGLKVDVASARLEYYATPAALPVVENSSIKMDLARRDFTINTLAISLNTETFGTLIDYFGGVRDVKDKIVRIIHNLSFIEDPTRIFRAIKFSNRFGFRIGKVTANLIKNALNVGAVKNLSGLRVLSELKQIFGEENPLPAVQTMADYGLDKVIHHDLKLTDTTCALFESVGKTLAWHDLLYADDVYPRWAVYFMAWLHGYPFAVSIQIADRLMFPVKEKERLIEQRIKSEHRIRLIEKSYPVSTQQIYWWLIHFKTECLLFMLALTKNESVRKAISHFYTHQRKIKPLIGGKDLKSVGIKPGPVYTTILNKIIDEKLDGKLNTMEEEIKFAKHYAFENKLI</sequence>
<dbReference type="InterPro" id="IPR043519">
    <property type="entry name" value="NT_sf"/>
</dbReference>
<dbReference type="InterPro" id="IPR052390">
    <property type="entry name" value="tRNA_nt/polyA_polymerase"/>
</dbReference>
<evidence type="ECO:0000256" key="3">
    <source>
        <dbReference type="ARBA" id="ARBA00022555"/>
    </source>
</evidence>
<feature type="domain" description="CBS" evidence="13">
    <location>
        <begin position="325"/>
        <end position="383"/>
    </location>
</feature>
<dbReference type="EMBL" id="CP036313">
    <property type="protein sequence ID" value="QBH14070.1"/>
    <property type="molecule type" value="Genomic_DNA"/>
</dbReference>
<dbReference type="Gene3D" id="3.10.580.10">
    <property type="entry name" value="CBS-domain"/>
    <property type="match status" value="1"/>
</dbReference>
<dbReference type="PROSITE" id="PS51371">
    <property type="entry name" value="CBS"/>
    <property type="match status" value="1"/>
</dbReference>
<dbReference type="GO" id="GO:0008033">
    <property type="term" value="P:tRNA processing"/>
    <property type="evidence" value="ECO:0007669"/>
    <property type="project" value="UniProtKB-KW"/>
</dbReference>
<dbReference type="Proteomes" id="UP000293902">
    <property type="component" value="Chromosome"/>
</dbReference>
<keyword evidence="4 12" id="KW-0808">Transferase</keyword>
<dbReference type="AlphaFoldDB" id="A0A328FDX3"/>
<reference evidence="14 17" key="2">
    <citation type="submission" date="2019-02" db="EMBL/GenBank/DDBJ databases">
        <title>Complete genome sequence of Desulfobacter hydrogenophilus AcRS1.</title>
        <authorList>
            <person name="Marietou A."/>
            <person name="Lund M.B."/>
            <person name="Marshall I.P.G."/>
            <person name="Schreiber L."/>
            <person name="Jorgensen B."/>
        </authorList>
    </citation>
    <scope>NUCLEOTIDE SEQUENCE [LARGE SCALE GENOMIC DNA]</scope>
    <source>
        <strain evidence="14 17">AcRS1</strain>
    </source>
</reference>
<organism evidence="15 16">
    <name type="scientific">Desulfobacter hydrogenophilus</name>
    <dbReference type="NCBI Taxonomy" id="2291"/>
    <lineage>
        <taxon>Bacteria</taxon>
        <taxon>Pseudomonadati</taxon>
        <taxon>Thermodesulfobacteriota</taxon>
        <taxon>Desulfobacteria</taxon>
        <taxon>Desulfobacterales</taxon>
        <taxon>Desulfobacteraceae</taxon>
        <taxon>Desulfobacter</taxon>
    </lineage>
</organism>
<evidence type="ECO:0000313" key="14">
    <source>
        <dbReference type="EMBL" id="QBH14070.1"/>
    </source>
</evidence>
<keyword evidence="17" id="KW-1185">Reference proteome</keyword>
<dbReference type="Gene3D" id="3.30.460.10">
    <property type="entry name" value="Beta Polymerase, domain 2"/>
    <property type="match status" value="1"/>
</dbReference>
<evidence type="ECO:0000256" key="5">
    <source>
        <dbReference type="ARBA" id="ARBA00022694"/>
    </source>
</evidence>
<dbReference type="CDD" id="cd05398">
    <property type="entry name" value="NT_ClassII-CCAase"/>
    <property type="match status" value="1"/>
</dbReference>
<dbReference type="RefSeq" id="WP_111957221.1">
    <property type="nucleotide sequence ID" value="NZ_CP036313.1"/>
</dbReference>
<dbReference type="PANTHER" id="PTHR47788">
    <property type="entry name" value="POLYA POLYMERASE"/>
    <property type="match status" value="1"/>
</dbReference>
<accession>A0A328FDX3</accession>
<evidence type="ECO:0000256" key="2">
    <source>
        <dbReference type="ARBA" id="ARBA00007265"/>
    </source>
</evidence>
<keyword evidence="6" id="KW-0548">Nucleotidyltransferase</keyword>
<evidence type="ECO:0000256" key="4">
    <source>
        <dbReference type="ARBA" id="ARBA00022679"/>
    </source>
</evidence>
<dbReference type="Pfam" id="PF01743">
    <property type="entry name" value="PolyA_pol"/>
    <property type="match status" value="1"/>
</dbReference>
<comment type="similarity">
    <text evidence="2 12">Belongs to the tRNA nucleotidyltransferase/poly(A) polymerase family.</text>
</comment>
<dbReference type="GO" id="GO:0016779">
    <property type="term" value="F:nucleotidyltransferase activity"/>
    <property type="evidence" value="ECO:0007669"/>
    <property type="project" value="UniProtKB-KW"/>
</dbReference>
<dbReference type="InterPro" id="IPR038763">
    <property type="entry name" value="DHH_sf"/>
</dbReference>
<dbReference type="SUPFAM" id="SSF54631">
    <property type="entry name" value="CBS-domain pair"/>
    <property type="match status" value="1"/>
</dbReference>
<dbReference type="SUPFAM" id="SSF81301">
    <property type="entry name" value="Nucleotidyltransferase"/>
    <property type="match status" value="1"/>
</dbReference>
<dbReference type="InterPro" id="IPR002646">
    <property type="entry name" value="PolA_pol_head_dom"/>
</dbReference>
<dbReference type="PANTHER" id="PTHR47788:SF1">
    <property type="entry name" value="A-ADDING TRNA NUCLEOTIDYLTRANSFERASE"/>
    <property type="match status" value="1"/>
</dbReference>
<keyword evidence="3" id="KW-0820">tRNA-binding</keyword>
<proteinExistence type="inferred from homology"/>
<dbReference type="Gene3D" id="3.90.1640.10">
    <property type="entry name" value="inorganic pyrophosphatase (n-terminal core)"/>
    <property type="match status" value="1"/>
</dbReference>
<keyword evidence="11" id="KW-0129">CBS domain</keyword>
<keyword evidence="5" id="KW-0819">tRNA processing</keyword>
<dbReference type="EMBL" id="QLNI01000024">
    <property type="protein sequence ID" value="RAM01632.1"/>
    <property type="molecule type" value="Genomic_DNA"/>
</dbReference>
<keyword evidence="10 12" id="KW-0694">RNA-binding</keyword>
<dbReference type="Pfam" id="PF01368">
    <property type="entry name" value="DHH"/>
    <property type="match status" value="1"/>
</dbReference>
<evidence type="ECO:0000256" key="11">
    <source>
        <dbReference type="PROSITE-ProRule" id="PRU00703"/>
    </source>
</evidence>
<keyword evidence="9" id="KW-0460">Magnesium</keyword>
<dbReference type="SMART" id="SM00116">
    <property type="entry name" value="CBS"/>
    <property type="match status" value="2"/>
</dbReference>
<dbReference type="GO" id="GO:0000166">
    <property type="term" value="F:nucleotide binding"/>
    <property type="evidence" value="ECO:0007669"/>
    <property type="project" value="UniProtKB-KW"/>
</dbReference>
<evidence type="ECO:0000256" key="9">
    <source>
        <dbReference type="ARBA" id="ARBA00022842"/>
    </source>
</evidence>
<dbReference type="GO" id="GO:0000049">
    <property type="term" value="F:tRNA binding"/>
    <property type="evidence" value="ECO:0007669"/>
    <property type="project" value="UniProtKB-KW"/>
</dbReference>